<reference evidence="1 2" key="1">
    <citation type="journal article" date="2021" name="Commun. Biol.">
        <title>The genome of Shorea leprosula (Dipterocarpaceae) highlights the ecological relevance of drought in aseasonal tropical rainforests.</title>
        <authorList>
            <person name="Ng K.K.S."/>
            <person name="Kobayashi M.J."/>
            <person name="Fawcett J.A."/>
            <person name="Hatakeyama M."/>
            <person name="Paape T."/>
            <person name="Ng C.H."/>
            <person name="Ang C.C."/>
            <person name="Tnah L.H."/>
            <person name="Lee C.T."/>
            <person name="Nishiyama T."/>
            <person name="Sese J."/>
            <person name="O'Brien M.J."/>
            <person name="Copetti D."/>
            <person name="Mohd Noor M.I."/>
            <person name="Ong R.C."/>
            <person name="Putra M."/>
            <person name="Sireger I.Z."/>
            <person name="Indrioko S."/>
            <person name="Kosugi Y."/>
            <person name="Izuno A."/>
            <person name="Isagi Y."/>
            <person name="Lee S.L."/>
            <person name="Shimizu K.K."/>
        </authorList>
    </citation>
    <scope>NUCLEOTIDE SEQUENCE [LARGE SCALE GENOMIC DNA]</scope>
    <source>
        <strain evidence="1">214</strain>
    </source>
</reference>
<gene>
    <name evidence="1" type="ORF">SLEP1_g33252</name>
</gene>
<comment type="caution">
    <text evidence="1">The sequence shown here is derived from an EMBL/GenBank/DDBJ whole genome shotgun (WGS) entry which is preliminary data.</text>
</comment>
<keyword evidence="2" id="KW-1185">Reference proteome</keyword>
<sequence length="86" mass="9635">MVPPTVFIYDRLCSPPAMFPQLQVDSGAGDDWHCNPRPNTDKANTSKSCLIFLQKMGVMCKFLNNFDGLNSSLSIALNPKKNFKRL</sequence>
<accession>A0AAV5KG14</accession>
<dbReference type="Proteomes" id="UP001054252">
    <property type="component" value="Unassembled WGS sequence"/>
</dbReference>
<protein>
    <submittedName>
        <fullName evidence="1">Uncharacterized protein</fullName>
    </submittedName>
</protein>
<dbReference type="AlphaFoldDB" id="A0AAV5KG14"/>
<proteinExistence type="predicted"/>
<evidence type="ECO:0000313" key="1">
    <source>
        <dbReference type="EMBL" id="GKV23542.1"/>
    </source>
</evidence>
<name>A0AAV5KG14_9ROSI</name>
<evidence type="ECO:0000313" key="2">
    <source>
        <dbReference type="Proteomes" id="UP001054252"/>
    </source>
</evidence>
<organism evidence="1 2">
    <name type="scientific">Rubroshorea leprosula</name>
    <dbReference type="NCBI Taxonomy" id="152421"/>
    <lineage>
        <taxon>Eukaryota</taxon>
        <taxon>Viridiplantae</taxon>
        <taxon>Streptophyta</taxon>
        <taxon>Embryophyta</taxon>
        <taxon>Tracheophyta</taxon>
        <taxon>Spermatophyta</taxon>
        <taxon>Magnoliopsida</taxon>
        <taxon>eudicotyledons</taxon>
        <taxon>Gunneridae</taxon>
        <taxon>Pentapetalae</taxon>
        <taxon>rosids</taxon>
        <taxon>malvids</taxon>
        <taxon>Malvales</taxon>
        <taxon>Dipterocarpaceae</taxon>
        <taxon>Rubroshorea</taxon>
    </lineage>
</organism>
<dbReference type="EMBL" id="BPVZ01000063">
    <property type="protein sequence ID" value="GKV23542.1"/>
    <property type="molecule type" value="Genomic_DNA"/>
</dbReference>